<evidence type="ECO:0000313" key="6">
    <source>
        <dbReference type="Proteomes" id="UP000722989"/>
    </source>
</evidence>
<dbReference type="SUPFAM" id="SSF49478">
    <property type="entry name" value="Cna protein B-type domain"/>
    <property type="match status" value="1"/>
</dbReference>
<proteinExistence type="predicted"/>
<feature type="region of interest" description="Disordered" evidence="1">
    <location>
        <begin position="254"/>
        <end position="302"/>
    </location>
</feature>
<evidence type="ECO:0000259" key="4">
    <source>
        <dbReference type="Pfam" id="PF01345"/>
    </source>
</evidence>
<evidence type="ECO:0000256" key="3">
    <source>
        <dbReference type="SAM" id="SignalP"/>
    </source>
</evidence>
<feature type="domain" description="DUF11" evidence="4">
    <location>
        <begin position="38"/>
        <end position="76"/>
    </location>
</feature>
<dbReference type="InterPro" id="IPR001434">
    <property type="entry name" value="OmcB-like_DUF11"/>
</dbReference>
<dbReference type="Gene3D" id="2.60.40.10">
    <property type="entry name" value="Immunoglobulins"/>
    <property type="match status" value="2"/>
</dbReference>
<evidence type="ECO:0000313" key="5">
    <source>
        <dbReference type="EMBL" id="NJC72581.1"/>
    </source>
</evidence>
<name>A0ABX0Y3C6_9ACTN</name>
<reference evidence="5 6" key="1">
    <citation type="submission" date="2020-03" db="EMBL/GenBank/DDBJ databases">
        <title>WGS of the type strain of Planosporangium spp.</title>
        <authorList>
            <person name="Thawai C."/>
        </authorList>
    </citation>
    <scope>NUCLEOTIDE SEQUENCE [LARGE SCALE GENOMIC DNA]</scope>
    <source>
        <strain evidence="5 6">TBRC 5610</strain>
    </source>
</reference>
<keyword evidence="2" id="KW-1133">Transmembrane helix</keyword>
<evidence type="ECO:0000256" key="2">
    <source>
        <dbReference type="SAM" id="Phobius"/>
    </source>
</evidence>
<dbReference type="Pfam" id="PF01345">
    <property type="entry name" value="DUF11"/>
    <property type="match status" value="1"/>
</dbReference>
<keyword evidence="3" id="KW-0732">Signal</keyword>
<comment type="caution">
    <text evidence="5">The sequence shown here is derived from an EMBL/GenBank/DDBJ whole genome shotgun (WGS) entry which is preliminary data.</text>
</comment>
<keyword evidence="6" id="KW-1185">Reference proteome</keyword>
<accession>A0ABX0Y3C6</accession>
<evidence type="ECO:0000256" key="1">
    <source>
        <dbReference type="SAM" id="MobiDB-lite"/>
    </source>
</evidence>
<dbReference type="EMBL" id="JAATVY010000019">
    <property type="protein sequence ID" value="NJC72581.1"/>
    <property type="molecule type" value="Genomic_DNA"/>
</dbReference>
<keyword evidence="2" id="KW-0812">Transmembrane</keyword>
<organism evidence="5 6">
    <name type="scientific">Planosporangium thailandense</name>
    <dbReference type="NCBI Taxonomy" id="765197"/>
    <lineage>
        <taxon>Bacteria</taxon>
        <taxon>Bacillati</taxon>
        <taxon>Actinomycetota</taxon>
        <taxon>Actinomycetes</taxon>
        <taxon>Micromonosporales</taxon>
        <taxon>Micromonosporaceae</taxon>
        <taxon>Planosporangium</taxon>
    </lineage>
</organism>
<dbReference type="InterPro" id="IPR013783">
    <property type="entry name" value="Ig-like_fold"/>
</dbReference>
<gene>
    <name evidence="5" type="ORF">HC031_23095</name>
</gene>
<keyword evidence="2" id="KW-0472">Membrane</keyword>
<feature type="compositionally biased region" description="Low complexity" evidence="1">
    <location>
        <begin position="255"/>
        <end position="299"/>
    </location>
</feature>
<sequence length="343" mass="34245">MRSDHPVLRGGAAVLCGVGLTLPAALPAAAAPPTGAADTAVTATFDRGSYHVGDKVTMTVVVTNKGSATAGGVRLRNGGFVGGVDWAGGPPDPAPFNLAPGASKTLVAHGSVSSAGYDRGYINDLLYFAADTGENRDRLGDNFGRPWAAVPGGHGTLVLRAVESGDSRAEDGPPVTNVLVTVTDAVSHKVYTTGKTGSSGRLELHHVPASRYEVVFTAPAGWRFTPDERGYAVSRFDEPVGNGTTETAMAVLSRAGESAAPQQPAPSPTATATATASTTARTTASATPAPAGAAPASAGAGSGLPVTGSASALVAGAGLAALAVGAVAIRTVRRRRPRFVASD</sequence>
<protein>
    <recommendedName>
        <fullName evidence="4">DUF11 domain-containing protein</fullName>
    </recommendedName>
</protein>
<feature type="signal peptide" evidence="3">
    <location>
        <begin position="1"/>
        <end position="30"/>
    </location>
</feature>
<dbReference type="Proteomes" id="UP000722989">
    <property type="component" value="Unassembled WGS sequence"/>
</dbReference>
<feature type="transmembrane region" description="Helical" evidence="2">
    <location>
        <begin position="310"/>
        <end position="329"/>
    </location>
</feature>
<feature type="chain" id="PRO_5045853850" description="DUF11 domain-containing protein" evidence="3">
    <location>
        <begin position="31"/>
        <end position="343"/>
    </location>
</feature>
<dbReference type="RefSeq" id="WP_167927476.1">
    <property type="nucleotide sequence ID" value="NZ_JAATVY010000019.1"/>
</dbReference>